<feature type="transmembrane region" description="Helical" evidence="8">
    <location>
        <begin position="470"/>
        <end position="490"/>
    </location>
</feature>
<keyword evidence="8" id="KW-0406">Ion transport</keyword>
<feature type="transmembrane region" description="Helical" evidence="8">
    <location>
        <begin position="607"/>
        <end position="628"/>
    </location>
</feature>
<dbReference type="PANTHER" id="PTHR11388:SF157">
    <property type="entry name" value="SOLUTE CARRIER ORGANIC ANION TRANSPORTER FAMILY MEMBER 2A1-LIKE"/>
    <property type="match status" value="1"/>
</dbReference>
<keyword evidence="3" id="KW-1003">Cell membrane</keyword>
<dbReference type="Gene3D" id="3.30.60.30">
    <property type="match status" value="1"/>
</dbReference>
<evidence type="ECO:0000256" key="4">
    <source>
        <dbReference type="ARBA" id="ARBA00022692"/>
    </source>
</evidence>
<dbReference type="NCBIfam" id="TIGR00805">
    <property type="entry name" value="oat"/>
    <property type="match status" value="1"/>
</dbReference>
<dbReference type="RefSeq" id="XP_012935725.1">
    <property type="nucleotide sequence ID" value="XM_013080271.1"/>
</dbReference>
<organism evidence="11 12">
    <name type="scientific">Aplysia californica</name>
    <name type="common">California sea hare</name>
    <dbReference type="NCBI Taxonomy" id="6500"/>
    <lineage>
        <taxon>Eukaryota</taxon>
        <taxon>Metazoa</taxon>
        <taxon>Spiralia</taxon>
        <taxon>Lophotrochozoa</taxon>
        <taxon>Mollusca</taxon>
        <taxon>Gastropoda</taxon>
        <taxon>Heterobranchia</taxon>
        <taxon>Euthyneura</taxon>
        <taxon>Tectipleura</taxon>
        <taxon>Aplysiida</taxon>
        <taxon>Aplysioidea</taxon>
        <taxon>Aplysiidae</taxon>
        <taxon>Aplysia</taxon>
    </lineage>
</organism>
<dbReference type="InterPro" id="IPR036259">
    <property type="entry name" value="MFS_trans_sf"/>
</dbReference>
<keyword evidence="4 8" id="KW-0812">Transmembrane</keyword>
<dbReference type="GeneID" id="101849601"/>
<keyword evidence="8" id="KW-0813">Transport</keyword>
<dbReference type="Pfam" id="PF03137">
    <property type="entry name" value="OATP"/>
    <property type="match status" value="1"/>
</dbReference>
<feature type="transmembrane region" description="Helical" evidence="8">
    <location>
        <begin position="72"/>
        <end position="93"/>
    </location>
</feature>
<evidence type="ECO:0000256" key="7">
    <source>
        <dbReference type="ARBA" id="ARBA00023157"/>
    </source>
</evidence>
<dbReference type="PANTHER" id="PTHR11388">
    <property type="entry name" value="ORGANIC ANION TRANSPORTER"/>
    <property type="match status" value="1"/>
</dbReference>
<feature type="domain" description="Kazal-like" evidence="10">
    <location>
        <begin position="506"/>
        <end position="551"/>
    </location>
</feature>
<dbReference type="SUPFAM" id="SSF100895">
    <property type="entry name" value="Kazal-type serine protease inhibitors"/>
    <property type="match status" value="1"/>
</dbReference>
<dbReference type="Gene3D" id="1.20.1250.20">
    <property type="entry name" value="MFS general substrate transporter like domains"/>
    <property type="match status" value="1"/>
</dbReference>
<feature type="transmembrane region" description="Helical" evidence="8">
    <location>
        <begin position="399"/>
        <end position="418"/>
    </location>
</feature>
<feature type="transmembrane region" description="Helical" evidence="8">
    <location>
        <begin position="292"/>
        <end position="316"/>
    </location>
</feature>
<evidence type="ECO:0000256" key="1">
    <source>
        <dbReference type="ARBA" id="ARBA00004651"/>
    </source>
</evidence>
<evidence type="ECO:0000256" key="8">
    <source>
        <dbReference type="RuleBase" id="RU362056"/>
    </source>
</evidence>
<protein>
    <recommendedName>
        <fullName evidence="8">Solute carrier organic anion transporter family member</fullName>
    </recommendedName>
</protein>
<gene>
    <name evidence="12" type="primary">LOC101849601</name>
</gene>
<dbReference type="InterPro" id="IPR002350">
    <property type="entry name" value="Kazal_dom"/>
</dbReference>
<feature type="region of interest" description="Disordered" evidence="9">
    <location>
        <begin position="1"/>
        <end position="25"/>
    </location>
</feature>
<dbReference type="PROSITE" id="PS51465">
    <property type="entry name" value="KAZAL_2"/>
    <property type="match status" value="1"/>
</dbReference>
<evidence type="ECO:0000256" key="5">
    <source>
        <dbReference type="ARBA" id="ARBA00022989"/>
    </source>
</evidence>
<evidence type="ECO:0000256" key="6">
    <source>
        <dbReference type="ARBA" id="ARBA00023136"/>
    </source>
</evidence>
<dbReference type="InterPro" id="IPR036058">
    <property type="entry name" value="Kazal_dom_sf"/>
</dbReference>
<keyword evidence="11" id="KW-1185">Reference proteome</keyword>
<dbReference type="SUPFAM" id="SSF103473">
    <property type="entry name" value="MFS general substrate transporter"/>
    <property type="match status" value="1"/>
</dbReference>
<feature type="transmembrane region" description="Helical" evidence="8">
    <location>
        <begin position="438"/>
        <end position="458"/>
    </location>
</feature>
<sequence length="743" mass="82113">MSGTMPDSTKDGHSNGPEKNLEPESFLKKMVRCVTGKKANEDEDEEEITDYDKGKFGIGPCKPKRLQFLSNLWAFVFLYGPFALWSVAVVPFVRSQVTNIERHFKISSSKMGVVFSVDEIGYCLLVVPGSHYGKLTHIPRLLSVSGLVIGIGILLIGFSQVYEPVHLPQTGSFANANDTSGNAQYLCGAVGNNLTNGSQEQPIASYTLPWAFYFFACLMFITGAMKSVRVALCMFYIERNVTKKSQAGSLIGTLFASFVFGWPIAMLLGSFASRTPVDLTSTDMSTSDPRFIGAWWLGCLIIGILCVFLAIPVMLMPKHVIKPRPKDMEVKVIQHSDESFAGEKEKEEELKKVTDFKQEEARRSSFVVKNRPQEPSKEFSFKGFLEMPKSMWRVVKNPIVLLLTMEVVIARFGGTGYSTFEQKYMEVQFNKTSADISFTLGICQLTTSFLGTFLGGFISSRFNLSRTGMAKLTAVLVFSTCGLDLLMFWLSCDDQVIYGLTDMNISNTTDSCSCTDQNNLPVCGSNGVTYLSPCLAGCMDLDGKKFANCTEINAGEGTATPGLCDNGCPYFIPFMAYYVISILISTMGITPRYLATMRSVKATDQTMVMAVYNGLGLLLAGIPAPMVFGRIVDSACILWDTAGGDCKLYSREDLKWKIVGSFNGLRWLSNILLVAVLILMVRDDRRKARQKKEKEDEGRLGGVDNEGAVLDDEDEKGLEAGYELKMRRMSAISVESNTLHTRL</sequence>
<dbReference type="Proteomes" id="UP000694888">
    <property type="component" value="Unplaced"/>
</dbReference>
<proteinExistence type="inferred from homology"/>
<feature type="transmembrane region" description="Helical" evidence="8">
    <location>
        <begin position="249"/>
        <end position="272"/>
    </location>
</feature>
<dbReference type="CDD" id="cd17336">
    <property type="entry name" value="MFS_SLCO_OATP"/>
    <property type="match status" value="1"/>
</dbReference>
<feature type="transmembrane region" description="Helical" evidence="8">
    <location>
        <begin position="575"/>
        <end position="595"/>
    </location>
</feature>
<evidence type="ECO:0000313" key="12">
    <source>
        <dbReference type="RefSeq" id="XP_012935725.1"/>
    </source>
</evidence>
<reference evidence="12" key="1">
    <citation type="submission" date="2025-08" db="UniProtKB">
        <authorList>
            <consortium name="RefSeq"/>
        </authorList>
    </citation>
    <scope>IDENTIFICATION</scope>
</reference>
<evidence type="ECO:0000259" key="10">
    <source>
        <dbReference type="PROSITE" id="PS51465"/>
    </source>
</evidence>
<accession>A0ABM0ZW24</accession>
<evidence type="ECO:0000256" key="9">
    <source>
        <dbReference type="SAM" id="MobiDB-lite"/>
    </source>
</evidence>
<evidence type="ECO:0000313" key="11">
    <source>
        <dbReference type="Proteomes" id="UP000694888"/>
    </source>
</evidence>
<evidence type="ECO:0000256" key="3">
    <source>
        <dbReference type="ARBA" id="ARBA00022475"/>
    </source>
</evidence>
<dbReference type="Pfam" id="PF07648">
    <property type="entry name" value="Kazal_2"/>
    <property type="match status" value="1"/>
</dbReference>
<name>A0ABM0ZW24_APLCA</name>
<comment type="subcellular location">
    <subcellularLocation>
        <location evidence="1 8">Cell membrane</location>
        <topology evidence="1 8">Multi-pass membrane protein</topology>
    </subcellularLocation>
</comment>
<keyword evidence="7" id="KW-1015">Disulfide bond</keyword>
<evidence type="ECO:0000256" key="2">
    <source>
        <dbReference type="ARBA" id="ARBA00009657"/>
    </source>
</evidence>
<feature type="transmembrane region" description="Helical" evidence="8">
    <location>
        <begin position="664"/>
        <end position="681"/>
    </location>
</feature>
<comment type="caution">
    <text evidence="8">Lacks conserved residue(s) required for the propagation of feature annotation.</text>
</comment>
<comment type="similarity">
    <text evidence="2 8">Belongs to the organo anion transporter (TC 2.A.60) family.</text>
</comment>
<feature type="transmembrane region" description="Helical" evidence="8">
    <location>
        <begin position="210"/>
        <end position="237"/>
    </location>
</feature>
<feature type="transmembrane region" description="Helical" evidence="8">
    <location>
        <begin position="141"/>
        <end position="162"/>
    </location>
</feature>
<keyword evidence="6 8" id="KW-0472">Membrane</keyword>
<keyword evidence="5 8" id="KW-1133">Transmembrane helix</keyword>
<dbReference type="InterPro" id="IPR004156">
    <property type="entry name" value="OATP"/>
</dbReference>